<gene>
    <name evidence="2" type="ORF">ANCDUO_15984</name>
</gene>
<feature type="region of interest" description="Disordered" evidence="1">
    <location>
        <begin position="55"/>
        <end position="115"/>
    </location>
</feature>
<dbReference type="OrthoDB" id="5848222at2759"/>
<protein>
    <submittedName>
        <fullName evidence="2">Uncharacterized protein</fullName>
    </submittedName>
</protein>
<dbReference type="AlphaFoldDB" id="A0A0C2FZ57"/>
<evidence type="ECO:0000256" key="1">
    <source>
        <dbReference type="SAM" id="MobiDB-lite"/>
    </source>
</evidence>
<sequence>MEKKMLLWMAGIICLNHICNRDIRQRFGVVDLAHTLREAHLPWLGQVLRAAGDKSRSFDLNAPGKRPKGQPKQRWLPTTQADFKLAGIHPEHGARQGKVASKDHQRGPATKREER</sequence>
<evidence type="ECO:0000313" key="2">
    <source>
        <dbReference type="EMBL" id="KIH53875.1"/>
    </source>
</evidence>
<evidence type="ECO:0000313" key="3">
    <source>
        <dbReference type="Proteomes" id="UP000054047"/>
    </source>
</evidence>
<organism evidence="2 3">
    <name type="scientific">Ancylostoma duodenale</name>
    <dbReference type="NCBI Taxonomy" id="51022"/>
    <lineage>
        <taxon>Eukaryota</taxon>
        <taxon>Metazoa</taxon>
        <taxon>Ecdysozoa</taxon>
        <taxon>Nematoda</taxon>
        <taxon>Chromadorea</taxon>
        <taxon>Rhabditida</taxon>
        <taxon>Rhabditina</taxon>
        <taxon>Rhabditomorpha</taxon>
        <taxon>Strongyloidea</taxon>
        <taxon>Ancylostomatidae</taxon>
        <taxon>Ancylostomatinae</taxon>
        <taxon>Ancylostoma</taxon>
    </lineage>
</organism>
<name>A0A0C2FZ57_9BILA</name>
<dbReference type="Proteomes" id="UP000054047">
    <property type="component" value="Unassembled WGS sequence"/>
</dbReference>
<accession>A0A0C2FZ57</accession>
<feature type="compositionally biased region" description="Basic and acidic residues" evidence="1">
    <location>
        <begin position="89"/>
        <end position="115"/>
    </location>
</feature>
<reference evidence="2 3" key="1">
    <citation type="submission" date="2013-12" db="EMBL/GenBank/DDBJ databases">
        <title>Draft genome of the parsitic nematode Ancylostoma duodenale.</title>
        <authorList>
            <person name="Mitreva M."/>
        </authorList>
    </citation>
    <scope>NUCLEOTIDE SEQUENCE [LARGE SCALE GENOMIC DNA]</scope>
    <source>
        <strain evidence="2 3">Zhejiang</strain>
    </source>
</reference>
<proteinExistence type="predicted"/>
<dbReference type="EMBL" id="KN740188">
    <property type="protein sequence ID" value="KIH53875.1"/>
    <property type="molecule type" value="Genomic_DNA"/>
</dbReference>
<keyword evidence="3" id="KW-1185">Reference proteome</keyword>